<dbReference type="SUPFAM" id="SSF81995">
    <property type="entry name" value="beta-sandwich domain of Sec23/24"/>
    <property type="match status" value="1"/>
</dbReference>
<keyword evidence="2 6" id="KW-0732">Signal</keyword>
<feature type="chain" id="PRO_5032463975" description="Beta-glucosidase" evidence="6">
    <location>
        <begin position="16"/>
        <end position="930"/>
    </location>
</feature>
<feature type="region of interest" description="Disordered" evidence="5">
    <location>
        <begin position="736"/>
        <end position="757"/>
    </location>
</feature>
<evidence type="ECO:0000259" key="7">
    <source>
        <dbReference type="Pfam" id="PF00933"/>
    </source>
</evidence>
<dbReference type="AlphaFoldDB" id="A0A813GTG2"/>
<accession>A0A813GTG2</accession>
<evidence type="ECO:0000256" key="1">
    <source>
        <dbReference type="ARBA" id="ARBA00005336"/>
    </source>
</evidence>
<name>A0A813GTG2_POLGL</name>
<dbReference type="Gene3D" id="3.40.50.1700">
    <property type="entry name" value="Glycoside hydrolase family 3 C-terminal domain"/>
    <property type="match status" value="1"/>
</dbReference>
<dbReference type="InterPro" id="IPR036962">
    <property type="entry name" value="Glyco_hydro_3_N_sf"/>
</dbReference>
<evidence type="ECO:0000259" key="8">
    <source>
        <dbReference type="Pfam" id="PF01915"/>
    </source>
</evidence>
<reference evidence="9" key="1">
    <citation type="submission" date="2021-02" db="EMBL/GenBank/DDBJ databases">
        <authorList>
            <person name="Dougan E. K."/>
            <person name="Rhodes N."/>
            <person name="Thang M."/>
            <person name="Chan C."/>
        </authorList>
    </citation>
    <scope>NUCLEOTIDE SEQUENCE</scope>
</reference>
<keyword evidence="10" id="KW-1185">Reference proteome</keyword>
<evidence type="ECO:0000256" key="4">
    <source>
        <dbReference type="ARBA" id="ARBA00023295"/>
    </source>
</evidence>
<dbReference type="GO" id="GO:0009044">
    <property type="term" value="F:xylan 1,4-beta-xylosidase activity"/>
    <property type="evidence" value="ECO:0007669"/>
    <property type="project" value="InterPro"/>
</dbReference>
<evidence type="ECO:0000256" key="2">
    <source>
        <dbReference type="ARBA" id="ARBA00022729"/>
    </source>
</evidence>
<dbReference type="PANTHER" id="PTHR42721:SF3">
    <property type="entry name" value="BETA-D-XYLOSIDASE 5-RELATED"/>
    <property type="match status" value="1"/>
</dbReference>
<dbReference type="Gene3D" id="3.20.20.300">
    <property type="entry name" value="Glycoside hydrolase, family 3, N-terminal domain"/>
    <property type="match status" value="1"/>
</dbReference>
<feature type="signal peptide" evidence="6">
    <location>
        <begin position="1"/>
        <end position="15"/>
    </location>
</feature>
<dbReference type="SUPFAM" id="SSF51445">
    <property type="entry name" value="(Trans)glycosidases"/>
    <property type="match status" value="1"/>
</dbReference>
<dbReference type="InterPro" id="IPR001764">
    <property type="entry name" value="Glyco_hydro_3_N"/>
</dbReference>
<dbReference type="OrthoDB" id="47059at2759"/>
<feature type="region of interest" description="Disordered" evidence="5">
    <location>
        <begin position="833"/>
        <end position="873"/>
    </location>
</feature>
<dbReference type="Pfam" id="PF01915">
    <property type="entry name" value="Glyco_hydro_3_C"/>
    <property type="match status" value="1"/>
</dbReference>
<evidence type="ECO:0000256" key="3">
    <source>
        <dbReference type="ARBA" id="ARBA00022801"/>
    </source>
</evidence>
<dbReference type="GO" id="GO:0046556">
    <property type="term" value="F:alpha-L-arabinofuranosidase activity"/>
    <property type="evidence" value="ECO:0007669"/>
    <property type="project" value="TreeGrafter"/>
</dbReference>
<comment type="similarity">
    <text evidence="1">Belongs to the glycosyl hydrolase 3 family.</text>
</comment>
<feature type="region of interest" description="Disordered" evidence="5">
    <location>
        <begin position="39"/>
        <end position="107"/>
    </location>
</feature>
<dbReference type="InterPro" id="IPR044993">
    <property type="entry name" value="BXL"/>
</dbReference>
<feature type="compositionally biased region" description="Low complexity" evidence="5">
    <location>
        <begin position="56"/>
        <end position="88"/>
    </location>
</feature>
<dbReference type="GO" id="GO:0045493">
    <property type="term" value="P:xylan catabolic process"/>
    <property type="evidence" value="ECO:0007669"/>
    <property type="project" value="InterPro"/>
</dbReference>
<keyword evidence="4" id="KW-0326">Glycosidase</keyword>
<dbReference type="GO" id="GO:0031222">
    <property type="term" value="P:arabinan catabolic process"/>
    <property type="evidence" value="ECO:0007669"/>
    <property type="project" value="TreeGrafter"/>
</dbReference>
<dbReference type="Proteomes" id="UP000654075">
    <property type="component" value="Unassembled WGS sequence"/>
</dbReference>
<dbReference type="EMBL" id="CAJNNV010029418">
    <property type="protein sequence ID" value="CAE8628545.1"/>
    <property type="molecule type" value="Genomic_DNA"/>
</dbReference>
<feature type="domain" description="Glycoside hydrolase family 3 N-terminal" evidence="7">
    <location>
        <begin position="235"/>
        <end position="403"/>
    </location>
</feature>
<evidence type="ECO:0000256" key="5">
    <source>
        <dbReference type="SAM" id="MobiDB-lite"/>
    </source>
</evidence>
<dbReference type="PANTHER" id="PTHR42721">
    <property type="entry name" value="SUGAR HYDROLASE-RELATED"/>
    <property type="match status" value="1"/>
</dbReference>
<evidence type="ECO:0008006" key="11">
    <source>
        <dbReference type="Google" id="ProtNLM"/>
    </source>
</evidence>
<feature type="domain" description="Glycoside hydrolase family 3 C-terminal" evidence="8">
    <location>
        <begin position="485"/>
        <end position="720"/>
    </location>
</feature>
<feature type="compositionally biased region" description="Low complexity" evidence="5">
    <location>
        <begin position="835"/>
        <end position="873"/>
    </location>
</feature>
<gene>
    <name evidence="9" type="ORF">PGLA1383_LOCUS45155</name>
</gene>
<sequence length="930" mass="101951">MWRICPATCLPLALALAGIGLLSSGPRWLNLSRHGGSARILQERDSTEPPPARRTQQQQQQQQQRQQQQRQQQQQQQEQGEQQQQQQQRSEVRSPEKPKKPLPCATIRSHPWCDYHKPLEWRVTRLLPEIQPAEMAGMLNNNLFGGTAGVTRLGIPGYNFVIENSHGLTVPAVVGLTVLPQVIGTAASFNKSLYQAIGEFTASQARSFYEEGFTPGWNRSTTTWLAGLLLQNNINIFRDPRWGRGQETPGEDPVLNAAYERQWVQGIQARKGPRGTPLAAASCKHFDAYSFEGGPTQLNMTSLLRQFVPGYSNVSRHNFDAQVSAQDLKDTFEPAFEACIKVNGVPMCGNRELEQRRLMRDSWGFDGIIVTDCDAVADMFYPQQLAATGPETVTMALGASTNVFCSPGWFEDNTRLEMHGPLLKESVRRTLRVRFELGEFDPPPGYSPPPFDGEEAERIFAKEAAVQSAVLLKNEALLGAFRNATWELAGNYASDKDIIESMMVSPLRGLEPFANLLVPDVPEQQVVDACSWEALEDSEPPVGVAAANSIVIVAGIYGQDYSNPDPDMRPVDSAWCKAGCLEAEGCDRPNISLPTAQRSLIEHAVTWGPPVVLVIIGGGAVDLEGLAALQNLKSILWMGFPGQEGGSALGALLFGDSSPSARLTQTFYKSSFTEATSITDMRMRPEVAHSEGRERSYPGRSYRFVDPSFVMYPFGFGLSYQPFTLSLAPAAEVAHGADSNKNNNSNNTNNNNNNSTFEGKPESWACCAVAAKVRLPHNVNNNNITSAAAGEEKEAASFPVLLFLSPPSSAPPWAPRRSLRDFSKKWLLMAPRGHNNNISSNNNNSSSNSNSSNNSNNNNSSNNNSNNNDSDSGSSAVVFNFQISSSDFQLTDGQGDMWLWPGLWRAELNGGSEPLTNFKDLEVTAHGCKC</sequence>
<dbReference type="SUPFAM" id="SSF52279">
    <property type="entry name" value="Beta-D-glucan exohydrolase, C-terminal domain"/>
    <property type="match status" value="1"/>
</dbReference>
<keyword evidence="3" id="KW-0378">Hydrolase</keyword>
<feature type="compositionally biased region" description="Basic and acidic residues" evidence="5">
    <location>
        <begin position="90"/>
        <end position="99"/>
    </location>
</feature>
<evidence type="ECO:0000256" key="6">
    <source>
        <dbReference type="SAM" id="SignalP"/>
    </source>
</evidence>
<dbReference type="InterPro" id="IPR017853">
    <property type="entry name" value="GH"/>
</dbReference>
<comment type="caution">
    <text evidence="9">The sequence shown here is derived from an EMBL/GenBank/DDBJ whole genome shotgun (WGS) entry which is preliminary data.</text>
</comment>
<evidence type="ECO:0000313" key="9">
    <source>
        <dbReference type="EMBL" id="CAE8628545.1"/>
    </source>
</evidence>
<dbReference type="Pfam" id="PF00933">
    <property type="entry name" value="Glyco_hydro_3"/>
    <property type="match status" value="1"/>
</dbReference>
<protein>
    <recommendedName>
        <fullName evidence="11">Beta-glucosidase</fullName>
    </recommendedName>
</protein>
<organism evidence="9 10">
    <name type="scientific">Polarella glacialis</name>
    <name type="common">Dinoflagellate</name>
    <dbReference type="NCBI Taxonomy" id="89957"/>
    <lineage>
        <taxon>Eukaryota</taxon>
        <taxon>Sar</taxon>
        <taxon>Alveolata</taxon>
        <taxon>Dinophyceae</taxon>
        <taxon>Suessiales</taxon>
        <taxon>Suessiaceae</taxon>
        <taxon>Polarella</taxon>
    </lineage>
</organism>
<dbReference type="InterPro" id="IPR036881">
    <property type="entry name" value="Glyco_hydro_3_C_sf"/>
</dbReference>
<dbReference type="InterPro" id="IPR002772">
    <property type="entry name" value="Glyco_hydro_3_C"/>
</dbReference>
<evidence type="ECO:0000313" key="10">
    <source>
        <dbReference type="Proteomes" id="UP000654075"/>
    </source>
</evidence>
<proteinExistence type="inferred from homology"/>
<feature type="compositionally biased region" description="Low complexity" evidence="5">
    <location>
        <begin position="739"/>
        <end position="756"/>
    </location>
</feature>